<dbReference type="InterPro" id="IPR015943">
    <property type="entry name" value="WD40/YVTN_repeat-like_dom_sf"/>
</dbReference>
<dbReference type="Pfam" id="PF13360">
    <property type="entry name" value="PQQ_2"/>
    <property type="match status" value="1"/>
</dbReference>
<comment type="caution">
    <text evidence="2">The sequence shown here is derived from an EMBL/GenBank/DDBJ whole genome shotgun (WGS) entry which is preliminary data.</text>
</comment>
<feature type="non-terminal residue" evidence="2">
    <location>
        <position position="1"/>
    </location>
</feature>
<evidence type="ECO:0000313" key="3">
    <source>
        <dbReference type="Proteomes" id="UP000215215"/>
    </source>
</evidence>
<dbReference type="AlphaFoldDB" id="A0A235BPH4"/>
<dbReference type="InterPro" id="IPR011047">
    <property type="entry name" value="Quinoprotein_ADH-like_sf"/>
</dbReference>
<gene>
    <name evidence="2" type="ORF">CH333_08980</name>
</gene>
<dbReference type="SUPFAM" id="SSF50998">
    <property type="entry name" value="Quinoprotein alcohol dehydrogenase-like"/>
    <property type="match status" value="1"/>
</dbReference>
<evidence type="ECO:0000259" key="1">
    <source>
        <dbReference type="Pfam" id="PF13360"/>
    </source>
</evidence>
<dbReference type="EMBL" id="NOZQ01000204">
    <property type="protein sequence ID" value="OYD14124.1"/>
    <property type="molecule type" value="Genomic_DNA"/>
</dbReference>
<protein>
    <recommendedName>
        <fullName evidence="1">Pyrrolo-quinoline quinone repeat domain-containing protein</fullName>
    </recommendedName>
</protein>
<organism evidence="2 3">
    <name type="scientific">candidate division WOR-3 bacterium JGI_Cruoil_03_44_89</name>
    <dbReference type="NCBI Taxonomy" id="1973748"/>
    <lineage>
        <taxon>Bacteria</taxon>
        <taxon>Bacteria division WOR-3</taxon>
    </lineage>
</organism>
<name>A0A235BPH4_UNCW3</name>
<dbReference type="Proteomes" id="UP000215215">
    <property type="component" value="Unassembled WGS sequence"/>
</dbReference>
<accession>A0A235BPH4</accession>
<dbReference type="Gene3D" id="2.130.10.10">
    <property type="entry name" value="YVTN repeat-like/Quinoprotein amine dehydrogenase"/>
    <property type="match status" value="1"/>
</dbReference>
<dbReference type="InterPro" id="IPR002372">
    <property type="entry name" value="PQQ_rpt_dom"/>
</dbReference>
<feature type="domain" description="Pyrrolo-quinoline quinone repeat" evidence="1">
    <location>
        <begin position="96"/>
        <end position="221"/>
    </location>
</feature>
<reference evidence="2 3" key="1">
    <citation type="submission" date="2017-07" db="EMBL/GenBank/DDBJ databases">
        <title>Recovery of genomes from metagenomes via a dereplication, aggregation, and scoring strategy.</title>
        <authorList>
            <person name="Sieber C.M."/>
            <person name="Probst A.J."/>
            <person name="Sharrar A."/>
            <person name="Thomas B.C."/>
            <person name="Hess M."/>
            <person name="Tringe S.G."/>
            <person name="Banfield J.F."/>
        </authorList>
    </citation>
    <scope>NUCLEOTIDE SEQUENCE [LARGE SCALE GENOMIC DNA]</scope>
    <source>
        <strain evidence="2">JGI_Cruoil_03_44_89</strain>
    </source>
</reference>
<sequence length="284" mass="32475">NERGKRLYQLKRAQEYEHPIPGFYISPKDGSVVLSDNPEGLLYFYDNKGELTRELDLFEADEYNDERNIACCFSSDGNYFVVNALKNYDTPREEGKSYVILFDNSGTEIWRKQLEEKISSGVEISISGDYIVACGYKVNDELAIESKSTFLLDKDGEVICRYSRLFRLVAFSSDGKYLALGERNRVWLVKTQTGEILWEKQFTRRVRGLDVSQSGLVLIETAGGKYEDGTFVFYSPEVTIITLTGHEIYEKEFTDSRFYSPGIKILDGGEGFGVGFADRFLFYK</sequence>
<evidence type="ECO:0000313" key="2">
    <source>
        <dbReference type="EMBL" id="OYD14124.1"/>
    </source>
</evidence>
<proteinExistence type="predicted"/>